<proteinExistence type="predicted"/>
<dbReference type="Proteomes" id="UP000559256">
    <property type="component" value="Unassembled WGS sequence"/>
</dbReference>
<gene>
    <name evidence="3" type="ORF">D9758_013635</name>
</gene>
<evidence type="ECO:0000256" key="1">
    <source>
        <dbReference type="SAM" id="MobiDB-lite"/>
    </source>
</evidence>
<evidence type="ECO:0000313" key="4">
    <source>
        <dbReference type="Proteomes" id="UP000559256"/>
    </source>
</evidence>
<sequence length="357" mass="38657">MSAAGEEYASIPKTTTSLLNLALTEKSPQPLLTILVSESSLQNQLTELFRSIRASNQINVEVVMWENGVGQILPKLILPMTTSLLLQRYAEDKHSATLTVSVSEVYLDPVTAPNKAASVFSVLGSESSIHDCENQLMELFEYQSFHVITKFFKNCDLIVWCTKLMRSDADEQVNVEVAMREKGVGWILRELELVSEELVKICHNCTSTAISELLRERLGPTSEYIQSLIDIQAAYINTNHPAFIQSSALASAQANLPPKSQAIPPRPSSAASVQPNGLDDKDEDDPSDNDSSINGFTSHNDSRSVSNTIHDCSRVSTASAASTPTLNNSSGSKRPPSCHPSQPQHPCSAIGTTGAGG</sequence>
<dbReference type="EMBL" id="JAACJM010000112">
    <property type="protein sequence ID" value="KAF5345434.1"/>
    <property type="molecule type" value="Genomic_DNA"/>
</dbReference>
<evidence type="ECO:0000259" key="2">
    <source>
        <dbReference type="Pfam" id="PF18149"/>
    </source>
</evidence>
<keyword evidence="4" id="KW-1185">Reference proteome</keyword>
<name>A0A8H5FQI2_9AGAR</name>
<accession>A0A8H5FQI2</accession>
<protein>
    <recommendedName>
        <fullName evidence="2">Brr2 N-terminal helicase PWI domain-containing protein</fullName>
    </recommendedName>
</protein>
<reference evidence="3 4" key="1">
    <citation type="journal article" date="2020" name="ISME J.">
        <title>Uncovering the hidden diversity of litter-decomposition mechanisms in mushroom-forming fungi.</title>
        <authorList>
            <person name="Floudas D."/>
            <person name="Bentzer J."/>
            <person name="Ahren D."/>
            <person name="Johansson T."/>
            <person name="Persson P."/>
            <person name="Tunlid A."/>
        </authorList>
    </citation>
    <scope>NUCLEOTIDE SEQUENCE [LARGE SCALE GENOMIC DNA]</scope>
    <source>
        <strain evidence="3 4">CBS 291.85</strain>
    </source>
</reference>
<feature type="domain" description="Brr2 N-terminal helicase PWI" evidence="2">
    <location>
        <begin position="100"/>
        <end position="191"/>
    </location>
</feature>
<feature type="compositionally biased region" description="Low complexity" evidence="1">
    <location>
        <begin position="339"/>
        <end position="348"/>
    </location>
</feature>
<dbReference type="Gene3D" id="1.20.120.1240">
    <property type="entry name" value="Dynamin, middle domain"/>
    <property type="match status" value="1"/>
</dbReference>
<comment type="caution">
    <text evidence="3">The sequence shown here is derived from an EMBL/GenBank/DDBJ whole genome shotgun (WGS) entry which is preliminary data.</text>
</comment>
<organism evidence="3 4">
    <name type="scientific">Tetrapyrgos nigripes</name>
    <dbReference type="NCBI Taxonomy" id="182062"/>
    <lineage>
        <taxon>Eukaryota</taxon>
        <taxon>Fungi</taxon>
        <taxon>Dikarya</taxon>
        <taxon>Basidiomycota</taxon>
        <taxon>Agaricomycotina</taxon>
        <taxon>Agaricomycetes</taxon>
        <taxon>Agaricomycetidae</taxon>
        <taxon>Agaricales</taxon>
        <taxon>Marasmiineae</taxon>
        <taxon>Marasmiaceae</taxon>
        <taxon>Tetrapyrgos</taxon>
    </lineage>
</organism>
<dbReference type="InterPro" id="IPR041094">
    <property type="entry name" value="Brr2_helicase_PWI"/>
</dbReference>
<dbReference type="OrthoDB" id="3067468at2759"/>
<feature type="region of interest" description="Disordered" evidence="1">
    <location>
        <begin position="255"/>
        <end position="357"/>
    </location>
</feature>
<dbReference type="Pfam" id="PF18149">
    <property type="entry name" value="Helicase_PWI"/>
    <property type="match status" value="1"/>
</dbReference>
<evidence type="ECO:0000313" key="3">
    <source>
        <dbReference type="EMBL" id="KAF5345434.1"/>
    </source>
</evidence>
<dbReference type="AlphaFoldDB" id="A0A8H5FQI2"/>
<feature type="compositionally biased region" description="Polar residues" evidence="1">
    <location>
        <begin position="293"/>
        <end position="332"/>
    </location>
</feature>